<comment type="caution">
    <text evidence="2">The sequence shown here is derived from an EMBL/GenBank/DDBJ whole genome shotgun (WGS) entry which is preliminary data.</text>
</comment>
<reference evidence="2 3" key="1">
    <citation type="journal article" date="2016" name="Nat. Commun.">
        <title>Thousands of microbial genomes shed light on interconnected biogeochemical processes in an aquifer system.</title>
        <authorList>
            <person name="Anantharaman K."/>
            <person name="Brown C.T."/>
            <person name="Hug L.A."/>
            <person name="Sharon I."/>
            <person name="Castelle C.J."/>
            <person name="Probst A.J."/>
            <person name="Thomas B.C."/>
            <person name="Singh A."/>
            <person name="Wilkins M.J."/>
            <person name="Karaoz U."/>
            <person name="Brodie E.L."/>
            <person name="Williams K.H."/>
            <person name="Hubbard S.S."/>
            <person name="Banfield J.F."/>
        </authorList>
    </citation>
    <scope>NUCLEOTIDE SEQUENCE [LARGE SCALE GENOMIC DNA]</scope>
</reference>
<dbReference type="AlphaFoldDB" id="A0A1G2P2T1"/>
<evidence type="ECO:0000313" key="3">
    <source>
        <dbReference type="Proteomes" id="UP000176429"/>
    </source>
</evidence>
<proteinExistence type="predicted"/>
<feature type="transmembrane region" description="Helical" evidence="1">
    <location>
        <begin position="7"/>
        <end position="29"/>
    </location>
</feature>
<sequence length="61" mass="7420">MKRVKRLGLFLLFFLMCLGIFWVVLDIFAEYGMPWYIILAFSFFVAVALFNWHKFNPRRLL</sequence>
<feature type="transmembrane region" description="Helical" evidence="1">
    <location>
        <begin position="35"/>
        <end position="52"/>
    </location>
</feature>
<organism evidence="2 3">
    <name type="scientific">Candidatus Taylorbacteria bacterium RIFCSPLOWO2_02_FULL_46_40</name>
    <dbReference type="NCBI Taxonomy" id="1802329"/>
    <lineage>
        <taxon>Bacteria</taxon>
        <taxon>Candidatus Tayloriibacteriota</taxon>
    </lineage>
</organism>
<dbReference type="EMBL" id="MHSH01000001">
    <property type="protein sequence ID" value="OHA42658.1"/>
    <property type="molecule type" value="Genomic_DNA"/>
</dbReference>
<evidence type="ECO:0000256" key="1">
    <source>
        <dbReference type="SAM" id="Phobius"/>
    </source>
</evidence>
<protein>
    <submittedName>
        <fullName evidence="2">Uncharacterized protein</fullName>
    </submittedName>
</protein>
<keyword evidence="1" id="KW-1133">Transmembrane helix</keyword>
<accession>A0A1G2P2T1</accession>
<dbReference type="Proteomes" id="UP000176429">
    <property type="component" value="Unassembled WGS sequence"/>
</dbReference>
<evidence type="ECO:0000313" key="2">
    <source>
        <dbReference type="EMBL" id="OHA42658.1"/>
    </source>
</evidence>
<gene>
    <name evidence="2" type="ORF">A3H68_01900</name>
</gene>
<keyword evidence="1" id="KW-0472">Membrane</keyword>
<name>A0A1G2P2T1_9BACT</name>
<keyword evidence="1" id="KW-0812">Transmembrane</keyword>